<gene>
    <name evidence="1" type="ORF">F3F94_21710</name>
</gene>
<comment type="caution">
    <text evidence="1">The sequence shown here is derived from an EMBL/GenBank/DDBJ whole genome shotgun (WGS) entry which is preliminary data.</text>
</comment>
<feature type="non-terminal residue" evidence="1">
    <location>
        <position position="1"/>
    </location>
</feature>
<protein>
    <submittedName>
        <fullName evidence="1">Uncharacterized protein</fullName>
    </submittedName>
</protein>
<dbReference type="EMBL" id="VWMU01000549">
    <property type="protein sequence ID" value="KAA3701097.1"/>
    <property type="molecule type" value="Genomic_DNA"/>
</dbReference>
<evidence type="ECO:0000313" key="1">
    <source>
        <dbReference type="EMBL" id="KAA3701097.1"/>
    </source>
</evidence>
<sequence length="62" mass="7366">QTQGEDATDDMRLAFELRFSRKLFEDYRQIDTHKMINYTFIDTTFDEFDEKVIIHKGSCVGV</sequence>
<name>A0A641M617_9BACE</name>
<organism evidence="1">
    <name type="scientific">Bacteroides salyersiae</name>
    <dbReference type="NCBI Taxonomy" id="291644"/>
    <lineage>
        <taxon>Bacteria</taxon>
        <taxon>Pseudomonadati</taxon>
        <taxon>Bacteroidota</taxon>
        <taxon>Bacteroidia</taxon>
        <taxon>Bacteroidales</taxon>
        <taxon>Bacteroidaceae</taxon>
        <taxon>Bacteroides</taxon>
    </lineage>
</organism>
<dbReference type="RefSeq" id="WP_149998578.1">
    <property type="nucleotide sequence ID" value="NZ_VWMU01000549.1"/>
</dbReference>
<reference evidence="1" key="1">
    <citation type="journal article" date="2019" name="Nat. Med.">
        <title>A library of human gut bacterial isolates paired with longitudinal multiomics data enables mechanistic microbiome research.</title>
        <authorList>
            <person name="Poyet M."/>
            <person name="Groussin M."/>
            <person name="Gibbons S.M."/>
            <person name="Avila-Pacheco J."/>
            <person name="Jiang X."/>
            <person name="Kearney S.M."/>
            <person name="Perrotta A.R."/>
            <person name="Berdy B."/>
            <person name="Zhao S."/>
            <person name="Lieberman T.D."/>
            <person name="Swanson P.K."/>
            <person name="Smith M."/>
            <person name="Roesemann S."/>
            <person name="Alexander J.E."/>
            <person name="Rich S.A."/>
            <person name="Livny J."/>
            <person name="Vlamakis H."/>
            <person name="Clish C."/>
            <person name="Bullock K."/>
            <person name="Deik A."/>
            <person name="Scott J."/>
            <person name="Pierce K.A."/>
            <person name="Xavier R.J."/>
            <person name="Alm E.J."/>
        </authorList>
    </citation>
    <scope>NUCLEOTIDE SEQUENCE</scope>
    <source>
        <strain evidence="1">BIOML-A21</strain>
    </source>
</reference>
<proteinExistence type="predicted"/>
<accession>A0A641M617</accession>
<dbReference type="AlphaFoldDB" id="A0A641M617"/>